<dbReference type="PROSITE" id="PS50194">
    <property type="entry name" value="FILAMIN_REPEAT"/>
    <property type="match status" value="1"/>
</dbReference>
<name>A0A820S021_9BILA</name>
<gene>
    <name evidence="2" type="ORF">OKA104_LOCUS53717</name>
</gene>
<dbReference type="Proteomes" id="UP000663881">
    <property type="component" value="Unassembled WGS sequence"/>
</dbReference>
<evidence type="ECO:0000313" key="2">
    <source>
        <dbReference type="EMBL" id="CAF4442760.1"/>
    </source>
</evidence>
<dbReference type="InterPro" id="IPR014756">
    <property type="entry name" value="Ig_E-set"/>
</dbReference>
<reference evidence="2" key="1">
    <citation type="submission" date="2021-02" db="EMBL/GenBank/DDBJ databases">
        <authorList>
            <person name="Nowell W R."/>
        </authorList>
    </citation>
    <scope>NUCLEOTIDE SEQUENCE</scope>
</reference>
<accession>A0A820S021</accession>
<dbReference type="Pfam" id="PF00630">
    <property type="entry name" value="Filamin"/>
    <property type="match status" value="1"/>
</dbReference>
<dbReference type="Gene3D" id="2.60.40.10">
    <property type="entry name" value="Immunoglobulins"/>
    <property type="match status" value="1"/>
</dbReference>
<dbReference type="InterPro" id="IPR013783">
    <property type="entry name" value="Ig-like_fold"/>
</dbReference>
<dbReference type="InterPro" id="IPR017868">
    <property type="entry name" value="Filamin/ABP280_repeat-like"/>
</dbReference>
<feature type="repeat" description="Filamin" evidence="1">
    <location>
        <begin position="10"/>
        <end position="76"/>
    </location>
</feature>
<evidence type="ECO:0000313" key="3">
    <source>
        <dbReference type="Proteomes" id="UP000663881"/>
    </source>
</evidence>
<dbReference type="EMBL" id="CAJOAY010034097">
    <property type="protein sequence ID" value="CAF4442760.1"/>
    <property type="molecule type" value="Genomic_DNA"/>
</dbReference>
<proteinExistence type="predicted"/>
<sequence length="115" mass="13512">MENYHVKNLFDLIAPDAELQKLIIAIDGPSKADIQIQVLNTEIYRVYYKCELPGNYHISLTYDGEHIDRSPYHLSLHVQSSQEQVVPLPNIPVRARIEPVEFYVIRIHIYFNKKY</sequence>
<dbReference type="SUPFAM" id="SSF81296">
    <property type="entry name" value="E set domains"/>
    <property type="match status" value="1"/>
</dbReference>
<organism evidence="2 3">
    <name type="scientific">Adineta steineri</name>
    <dbReference type="NCBI Taxonomy" id="433720"/>
    <lineage>
        <taxon>Eukaryota</taxon>
        <taxon>Metazoa</taxon>
        <taxon>Spiralia</taxon>
        <taxon>Gnathifera</taxon>
        <taxon>Rotifera</taxon>
        <taxon>Eurotatoria</taxon>
        <taxon>Bdelloidea</taxon>
        <taxon>Adinetida</taxon>
        <taxon>Adinetidae</taxon>
        <taxon>Adineta</taxon>
    </lineage>
</organism>
<dbReference type="AlphaFoldDB" id="A0A820S021"/>
<protein>
    <submittedName>
        <fullName evidence="2">Uncharacterized protein</fullName>
    </submittedName>
</protein>
<comment type="caution">
    <text evidence="2">The sequence shown here is derived from an EMBL/GenBank/DDBJ whole genome shotgun (WGS) entry which is preliminary data.</text>
</comment>
<evidence type="ECO:0000256" key="1">
    <source>
        <dbReference type="PROSITE-ProRule" id="PRU00087"/>
    </source>
</evidence>